<evidence type="ECO:0000313" key="1">
    <source>
        <dbReference type="EMBL" id="KAI6086905.1"/>
    </source>
</evidence>
<gene>
    <name evidence="1" type="ORF">F4821DRAFT_269685</name>
</gene>
<name>A0ACC0D3I6_9PEZI</name>
<proteinExistence type="predicted"/>
<evidence type="ECO:0000313" key="2">
    <source>
        <dbReference type="Proteomes" id="UP001497680"/>
    </source>
</evidence>
<organism evidence="1 2">
    <name type="scientific">Hypoxylon rubiginosum</name>
    <dbReference type="NCBI Taxonomy" id="110542"/>
    <lineage>
        <taxon>Eukaryota</taxon>
        <taxon>Fungi</taxon>
        <taxon>Dikarya</taxon>
        <taxon>Ascomycota</taxon>
        <taxon>Pezizomycotina</taxon>
        <taxon>Sordariomycetes</taxon>
        <taxon>Xylariomycetidae</taxon>
        <taxon>Xylariales</taxon>
        <taxon>Hypoxylaceae</taxon>
        <taxon>Hypoxylon</taxon>
    </lineage>
</organism>
<dbReference type="EMBL" id="MU394311">
    <property type="protein sequence ID" value="KAI6086905.1"/>
    <property type="molecule type" value="Genomic_DNA"/>
</dbReference>
<keyword evidence="2" id="KW-1185">Reference proteome</keyword>
<keyword evidence="1" id="KW-0378">Hydrolase</keyword>
<dbReference type="Proteomes" id="UP001497680">
    <property type="component" value="Unassembled WGS sequence"/>
</dbReference>
<accession>A0ACC0D3I6</accession>
<reference evidence="1 2" key="1">
    <citation type="journal article" date="2022" name="New Phytol.">
        <title>Ecological generalism drives hyperdiversity of secondary metabolite gene clusters in xylarialean endophytes.</title>
        <authorList>
            <person name="Franco M.E.E."/>
            <person name="Wisecaver J.H."/>
            <person name="Arnold A.E."/>
            <person name="Ju Y.M."/>
            <person name="Slot J.C."/>
            <person name="Ahrendt S."/>
            <person name="Moore L.P."/>
            <person name="Eastman K.E."/>
            <person name="Scott K."/>
            <person name="Konkel Z."/>
            <person name="Mondo S.J."/>
            <person name="Kuo A."/>
            <person name="Hayes R.D."/>
            <person name="Haridas S."/>
            <person name="Andreopoulos B."/>
            <person name="Riley R."/>
            <person name="LaButti K."/>
            <person name="Pangilinan J."/>
            <person name="Lipzen A."/>
            <person name="Amirebrahimi M."/>
            <person name="Yan J."/>
            <person name="Adam C."/>
            <person name="Keymanesh K."/>
            <person name="Ng V."/>
            <person name="Louie K."/>
            <person name="Northen T."/>
            <person name="Drula E."/>
            <person name="Henrissat B."/>
            <person name="Hsieh H.M."/>
            <person name="Youens-Clark K."/>
            <person name="Lutzoni F."/>
            <person name="Miadlikowska J."/>
            <person name="Eastwood D.C."/>
            <person name="Hamelin R.C."/>
            <person name="Grigoriev I.V."/>
            <person name="U'Ren J.M."/>
        </authorList>
    </citation>
    <scope>NUCLEOTIDE SEQUENCE [LARGE SCALE GENOMIC DNA]</scope>
    <source>
        <strain evidence="1 2">ER1909</strain>
    </source>
</reference>
<protein>
    <submittedName>
        <fullName evidence="1">P-loop containing nucleoside triphosphate hydrolase protein</fullName>
    </submittedName>
</protein>
<comment type="caution">
    <text evidence="1">The sequence shown here is derived from an EMBL/GenBank/DDBJ whole genome shotgun (WGS) entry which is preliminary data.</text>
</comment>
<sequence length="365" mass="41295">MSELPISTPKFYGRYIEFEEISAILNPSKLGKKRIVLFGIGGSGKTQLALQYVEKKKQLYKAVIWINAFTPEQATQSFTDAFHLVSRSWPAKDIPTPYTGNDKREFVLSRLRSTSYRNWLLVVDSVDDMESQNLVQLIPLSNHGSVIVTSTRQHASDILAPYGFQSMEIDKLDDQSGKELLLDKAELSSSFKGYDYARIITKELNGLPLALEQAGILLRKKVVNLETFVEEYRIHYNALVGYLPKAGEVQHDKTRSMHAILNMLHAYVEHESPTASAIIRLLAIVGPSQVPISVLLDVAKFSFPELLDDSEFRSLQESSRAHTIFRLHLTLLEDVCLVKIRPASDKSPESVLLHRAIFSTWTRNY</sequence>